<dbReference type="AlphaFoldDB" id="A0A398BFL4"/>
<dbReference type="InterPro" id="IPR027417">
    <property type="entry name" value="P-loop_NTPase"/>
</dbReference>
<comment type="caution">
    <text evidence="5">The sequence shown here is derived from an EMBL/GenBank/DDBJ whole genome shotgun (WGS) entry which is preliminary data.</text>
</comment>
<dbReference type="InterPro" id="IPR003593">
    <property type="entry name" value="AAA+_ATPase"/>
</dbReference>
<keyword evidence="1" id="KW-0813">Transport</keyword>
<dbReference type="GO" id="GO:0005524">
    <property type="term" value="F:ATP binding"/>
    <property type="evidence" value="ECO:0007669"/>
    <property type="project" value="UniProtKB-KW"/>
</dbReference>
<dbReference type="Pfam" id="PF00005">
    <property type="entry name" value="ABC_tran"/>
    <property type="match status" value="1"/>
</dbReference>
<dbReference type="GO" id="GO:0055085">
    <property type="term" value="P:transmembrane transport"/>
    <property type="evidence" value="ECO:0007669"/>
    <property type="project" value="UniProtKB-ARBA"/>
</dbReference>
<dbReference type="InterPro" id="IPR003439">
    <property type="entry name" value="ABC_transporter-like_ATP-bd"/>
</dbReference>
<dbReference type="InterPro" id="IPR050319">
    <property type="entry name" value="ABC_transp_ATP-bind"/>
</dbReference>
<sequence>MLQVKNVCKSYRSNKVLNDVSFQIQQGECLGLIGGSGSGKSTLAKLILGLDQSDRGQITLNGIDFQCLKGTELRKARRHVQVVFQDPTASLNPKLPVWKSVIESLENYPDVVPSFLKDVRNDKKQMAEILLEKVGLNKSLLERYPHQLSGGQRQRAAIARGISLQPSLLICDEPTSSLDVSIQAQILNLLKELREEFNMSYLFISHDMAAVRYICERMAVLKEGMLVDLFLSEDLFSKRRHPYTRRLVEAAAEN</sequence>
<dbReference type="SMART" id="SM00382">
    <property type="entry name" value="AAA"/>
    <property type="match status" value="1"/>
</dbReference>
<evidence type="ECO:0000313" key="5">
    <source>
        <dbReference type="EMBL" id="RID88384.1"/>
    </source>
</evidence>
<evidence type="ECO:0000256" key="3">
    <source>
        <dbReference type="ARBA" id="ARBA00022840"/>
    </source>
</evidence>
<dbReference type="CDD" id="cd03257">
    <property type="entry name" value="ABC_NikE_OppD_transporters"/>
    <property type="match status" value="1"/>
</dbReference>
<dbReference type="PROSITE" id="PS00211">
    <property type="entry name" value="ABC_TRANSPORTER_1"/>
    <property type="match status" value="1"/>
</dbReference>
<dbReference type="PROSITE" id="PS50893">
    <property type="entry name" value="ABC_TRANSPORTER_2"/>
    <property type="match status" value="1"/>
</dbReference>
<dbReference type="InterPro" id="IPR017871">
    <property type="entry name" value="ABC_transporter-like_CS"/>
</dbReference>
<evidence type="ECO:0000259" key="4">
    <source>
        <dbReference type="PROSITE" id="PS50893"/>
    </source>
</evidence>
<accession>A0A398BFL4</accession>
<keyword evidence="6" id="KW-1185">Reference proteome</keyword>
<organism evidence="5 6">
    <name type="scientific">Peribacillus asahii</name>
    <dbReference type="NCBI Taxonomy" id="228899"/>
    <lineage>
        <taxon>Bacteria</taxon>
        <taxon>Bacillati</taxon>
        <taxon>Bacillota</taxon>
        <taxon>Bacilli</taxon>
        <taxon>Bacillales</taxon>
        <taxon>Bacillaceae</taxon>
        <taxon>Peribacillus</taxon>
    </lineage>
</organism>
<dbReference type="RefSeq" id="WP_119115908.1">
    <property type="nucleotide sequence ID" value="NZ_CP085714.1"/>
</dbReference>
<name>A0A398BFL4_9BACI</name>
<dbReference type="PANTHER" id="PTHR43776">
    <property type="entry name" value="TRANSPORT ATP-BINDING PROTEIN"/>
    <property type="match status" value="1"/>
</dbReference>
<dbReference type="GO" id="GO:0016887">
    <property type="term" value="F:ATP hydrolysis activity"/>
    <property type="evidence" value="ECO:0007669"/>
    <property type="project" value="InterPro"/>
</dbReference>
<dbReference type="Gene3D" id="3.40.50.300">
    <property type="entry name" value="P-loop containing nucleotide triphosphate hydrolases"/>
    <property type="match status" value="1"/>
</dbReference>
<keyword evidence="2" id="KW-0547">Nucleotide-binding</keyword>
<evidence type="ECO:0000256" key="2">
    <source>
        <dbReference type="ARBA" id="ARBA00022741"/>
    </source>
</evidence>
<reference evidence="5 6" key="1">
    <citation type="submission" date="2018-08" db="EMBL/GenBank/DDBJ databases">
        <title>Bacillus jemisoniae sp. nov., Bacillus chryseoplanitiae sp. nov., Bacillus resnikiae sp. nov., and Bacillus frankliniae sp. nov., isolated from Viking spacecraft and associated surfaces.</title>
        <authorList>
            <person name="Seuylemezian A."/>
            <person name="Vaishampayan P."/>
        </authorList>
    </citation>
    <scope>NUCLEOTIDE SEQUENCE [LARGE SCALE GENOMIC DNA]</scope>
    <source>
        <strain evidence="5 6">MA001</strain>
    </source>
</reference>
<protein>
    <submittedName>
        <fullName evidence="5">ABC transporter ATP-binding protein</fullName>
    </submittedName>
</protein>
<evidence type="ECO:0000313" key="6">
    <source>
        <dbReference type="Proteomes" id="UP000266016"/>
    </source>
</evidence>
<evidence type="ECO:0000256" key="1">
    <source>
        <dbReference type="ARBA" id="ARBA00022448"/>
    </source>
</evidence>
<dbReference type="SUPFAM" id="SSF52540">
    <property type="entry name" value="P-loop containing nucleoside triphosphate hydrolases"/>
    <property type="match status" value="1"/>
</dbReference>
<gene>
    <name evidence="5" type="ORF">D1953_04160</name>
</gene>
<dbReference type="EMBL" id="QWVS01000007">
    <property type="protein sequence ID" value="RID88384.1"/>
    <property type="molecule type" value="Genomic_DNA"/>
</dbReference>
<feature type="domain" description="ABC transporter" evidence="4">
    <location>
        <begin position="2"/>
        <end position="248"/>
    </location>
</feature>
<proteinExistence type="predicted"/>
<dbReference type="Proteomes" id="UP000266016">
    <property type="component" value="Unassembled WGS sequence"/>
</dbReference>
<keyword evidence="3 5" id="KW-0067">ATP-binding</keyword>